<name>A0A9N9WV53_9DIPT</name>
<gene>
    <name evidence="2" type="ORF">CHIRRI_LOCUS9471</name>
</gene>
<dbReference type="GO" id="GO:0007018">
    <property type="term" value="P:microtubule-based movement"/>
    <property type="evidence" value="ECO:0007669"/>
    <property type="project" value="TreeGrafter"/>
</dbReference>
<dbReference type="OrthoDB" id="10248487at2759"/>
<evidence type="ECO:0000313" key="3">
    <source>
        <dbReference type="Proteomes" id="UP001153620"/>
    </source>
</evidence>
<dbReference type="GO" id="GO:0005868">
    <property type="term" value="C:cytoplasmic dynein complex"/>
    <property type="evidence" value="ECO:0007669"/>
    <property type="project" value="TreeGrafter"/>
</dbReference>
<organism evidence="2 3">
    <name type="scientific">Chironomus riparius</name>
    <dbReference type="NCBI Taxonomy" id="315576"/>
    <lineage>
        <taxon>Eukaryota</taxon>
        <taxon>Metazoa</taxon>
        <taxon>Ecdysozoa</taxon>
        <taxon>Arthropoda</taxon>
        <taxon>Hexapoda</taxon>
        <taxon>Insecta</taxon>
        <taxon>Pterygota</taxon>
        <taxon>Neoptera</taxon>
        <taxon>Endopterygota</taxon>
        <taxon>Diptera</taxon>
        <taxon>Nematocera</taxon>
        <taxon>Chironomoidea</taxon>
        <taxon>Chironomidae</taxon>
        <taxon>Chironominae</taxon>
        <taxon>Chironomus</taxon>
    </lineage>
</organism>
<proteinExistence type="inferred from homology"/>
<reference evidence="2" key="1">
    <citation type="submission" date="2022-01" db="EMBL/GenBank/DDBJ databases">
        <authorList>
            <person name="King R."/>
        </authorList>
    </citation>
    <scope>NUCLEOTIDE SEQUENCE</scope>
</reference>
<dbReference type="Pfam" id="PF03645">
    <property type="entry name" value="Tctex-1"/>
    <property type="match status" value="1"/>
</dbReference>
<dbReference type="GO" id="GO:0005737">
    <property type="term" value="C:cytoplasm"/>
    <property type="evidence" value="ECO:0007669"/>
    <property type="project" value="TreeGrafter"/>
</dbReference>
<dbReference type="InterPro" id="IPR005334">
    <property type="entry name" value="Tctex-1-like"/>
</dbReference>
<protein>
    <submittedName>
        <fullName evidence="2">Uncharacterized protein</fullName>
    </submittedName>
</protein>
<dbReference type="CDD" id="cd21451">
    <property type="entry name" value="DLC-like_TCTEX1D"/>
    <property type="match status" value="1"/>
</dbReference>
<dbReference type="Proteomes" id="UP001153620">
    <property type="component" value="Chromosome 3"/>
</dbReference>
<evidence type="ECO:0000313" key="2">
    <source>
        <dbReference type="EMBL" id="CAG9806616.1"/>
    </source>
</evidence>
<accession>A0A9N9WV53</accession>
<reference evidence="2" key="2">
    <citation type="submission" date="2022-10" db="EMBL/GenBank/DDBJ databases">
        <authorList>
            <consortium name="ENA_rothamsted_submissions"/>
            <consortium name="culmorum"/>
            <person name="King R."/>
        </authorList>
    </citation>
    <scope>NUCLEOTIDE SEQUENCE</scope>
</reference>
<keyword evidence="3" id="KW-1185">Reference proteome</keyword>
<dbReference type="EMBL" id="OU895879">
    <property type="protein sequence ID" value="CAG9806616.1"/>
    <property type="molecule type" value="Genomic_DNA"/>
</dbReference>
<dbReference type="InterPro" id="IPR038586">
    <property type="entry name" value="Tctex-1-like_sf"/>
</dbReference>
<dbReference type="PANTHER" id="PTHR21255">
    <property type="entry name" value="T-COMPLEX-ASSOCIATED-TESTIS-EXPRESSED 1/ DYNEIN LIGHT CHAIN"/>
    <property type="match status" value="1"/>
</dbReference>
<comment type="similarity">
    <text evidence="1">Belongs to the dynein light chain Tctex-type family.</text>
</comment>
<dbReference type="PANTHER" id="PTHR21255:SF65">
    <property type="entry name" value="TCTEX1 DOMAIN-CONTAINING PROTEIN 2"/>
    <property type="match status" value="1"/>
</dbReference>
<dbReference type="AlphaFoldDB" id="A0A9N9WV53"/>
<dbReference type="GO" id="GO:0045505">
    <property type="term" value="F:dynein intermediate chain binding"/>
    <property type="evidence" value="ECO:0007669"/>
    <property type="project" value="TreeGrafter"/>
</dbReference>
<dbReference type="Gene3D" id="3.30.1140.40">
    <property type="entry name" value="Tctex-1"/>
    <property type="match status" value="1"/>
</dbReference>
<sequence>MSIDIRRKSVFFGKGRGQKQTVGDTVNLAARLKIKKKQWKVSVQPEEKEEDDEENLKKDVSYQKPFFDSEKIYQLISEIVEKSLKKGSEDDDSYVYSESENANLCQRISKDVRDTLKTWRQLMRFRIVALTSVIEKKHQGIQYKMKYLVDPKTDNYVKYYLDNPNFFIVVCVVLIYQD</sequence>
<evidence type="ECO:0000256" key="1">
    <source>
        <dbReference type="ARBA" id="ARBA00005361"/>
    </source>
</evidence>